<evidence type="ECO:0000313" key="5">
    <source>
        <dbReference type="Proteomes" id="UP000242180"/>
    </source>
</evidence>
<dbReference type="PROSITE" id="PS50102">
    <property type="entry name" value="RRM"/>
    <property type="match status" value="1"/>
</dbReference>
<keyword evidence="5" id="KW-1185">Reference proteome</keyword>
<evidence type="ECO:0000259" key="3">
    <source>
        <dbReference type="PROSITE" id="PS50102"/>
    </source>
</evidence>
<accession>A0A1X2HSI4</accession>
<feature type="domain" description="RRM" evidence="3">
    <location>
        <begin position="262"/>
        <end position="346"/>
    </location>
</feature>
<dbReference type="InterPro" id="IPR012677">
    <property type="entry name" value="Nucleotide-bd_a/b_plait_sf"/>
</dbReference>
<dbReference type="Gene3D" id="3.30.70.330">
    <property type="match status" value="1"/>
</dbReference>
<feature type="region of interest" description="Disordered" evidence="2">
    <location>
        <begin position="167"/>
        <end position="203"/>
    </location>
</feature>
<name>A0A1X2HSI4_SYNRA</name>
<dbReference type="InParanoid" id="A0A1X2HSI4"/>
<dbReference type="STRING" id="13706.A0A1X2HSI4"/>
<evidence type="ECO:0000313" key="4">
    <source>
        <dbReference type="EMBL" id="ORZ02501.1"/>
    </source>
</evidence>
<dbReference type="InterPro" id="IPR035979">
    <property type="entry name" value="RBD_domain_sf"/>
</dbReference>
<dbReference type="OrthoDB" id="336240at2759"/>
<organism evidence="4 5">
    <name type="scientific">Syncephalastrum racemosum</name>
    <name type="common">Filamentous fungus</name>
    <dbReference type="NCBI Taxonomy" id="13706"/>
    <lineage>
        <taxon>Eukaryota</taxon>
        <taxon>Fungi</taxon>
        <taxon>Fungi incertae sedis</taxon>
        <taxon>Mucoromycota</taxon>
        <taxon>Mucoromycotina</taxon>
        <taxon>Mucoromycetes</taxon>
        <taxon>Mucorales</taxon>
        <taxon>Syncephalastraceae</taxon>
        <taxon>Syncephalastrum</taxon>
    </lineage>
</organism>
<keyword evidence="1" id="KW-0694">RNA-binding</keyword>
<dbReference type="SMART" id="SM00360">
    <property type="entry name" value="RRM"/>
    <property type="match status" value="1"/>
</dbReference>
<comment type="caution">
    <text evidence="4">The sequence shown here is derived from an EMBL/GenBank/DDBJ whole genome shotgun (WGS) entry which is preliminary data.</text>
</comment>
<evidence type="ECO:0000256" key="2">
    <source>
        <dbReference type="SAM" id="MobiDB-lite"/>
    </source>
</evidence>
<dbReference type="Proteomes" id="UP000242180">
    <property type="component" value="Unassembled WGS sequence"/>
</dbReference>
<evidence type="ECO:0000256" key="1">
    <source>
        <dbReference type="PROSITE-ProRule" id="PRU00176"/>
    </source>
</evidence>
<feature type="compositionally biased region" description="Polar residues" evidence="2">
    <location>
        <begin position="167"/>
        <end position="179"/>
    </location>
</feature>
<dbReference type="SUPFAM" id="SSF54928">
    <property type="entry name" value="RNA-binding domain, RBD"/>
    <property type="match status" value="1"/>
</dbReference>
<proteinExistence type="predicted"/>
<reference evidence="4 5" key="1">
    <citation type="submission" date="2016-07" db="EMBL/GenBank/DDBJ databases">
        <title>Pervasive Adenine N6-methylation of Active Genes in Fungi.</title>
        <authorList>
            <consortium name="DOE Joint Genome Institute"/>
            <person name="Mondo S.J."/>
            <person name="Dannebaum R.O."/>
            <person name="Kuo R.C."/>
            <person name="Labutti K."/>
            <person name="Haridas S."/>
            <person name="Kuo A."/>
            <person name="Salamov A."/>
            <person name="Ahrendt S.R."/>
            <person name="Lipzen A."/>
            <person name="Sullivan W."/>
            <person name="Andreopoulos W.B."/>
            <person name="Clum A."/>
            <person name="Lindquist E."/>
            <person name="Daum C."/>
            <person name="Ramamoorthy G.K."/>
            <person name="Gryganskyi A."/>
            <person name="Culley D."/>
            <person name="Magnuson J.K."/>
            <person name="James T.Y."/>
            <person name="O'Malley M.A."/>
            <person name="Stajich J.E."/>
            <person name="Spatafora J.W."/>
            <person name="Visel A."/>
            <person name="Grigoriev I.V."/>
        </authorList>
    </citation>
    <scope>NUCLEOTIDE SEQUENCE [LARGE SCALE GENOMIC DNA]</scope>
    <source>
        <strain evidence="4 5">NRRL 2496</strain>
    </source>
</reference>
<dbReference type="InterPro" id="IPR000504">
    <property type="entry name" value="RRM_dom"/>
</dbReference>
<dbReference type="GO" id="GO:0003723">
    <property type="term" value="F:RNA binding"/>
    <property type="evidence" value="ECO:0007669"/>
    <property type="project" value="UniProtKB-UniRule"/>
</dbReference>
<gene>
    <name evidence="4" type="ORF">BCR43DRAFT_481644</name>
</gene>
<dbReference type="EMBL" id="MCGN01000001">
    <property type="protein sequence ID" value="ORZ02501.1"/>
    <property type="molecule type" value="Genomic_DNA"/>
</dbReference>
<sequence>MQTPFCARKKHPAVEWGQPISRSLILQTTQLPEPARPSRLWHQDGHFDVDSLLSVNTDGDTSDTYNIRQNAAATAEHTPLLTSAALRWEEMEPISSSRSSGLNGAMEFGLFPPPGRSSSNGRLEASYNLVPVSPPPERASAQAWPNLKHRSLLRADCMPPQNIQPEAQSSLARKASQGSAVARPKWSQVANRKKTAPALTSKSVAHVKSPDTFNEMGLVPQPGIQPRSAKSANSVKLLAESLSYLTLSAASKQRTGRSEPYPVIRISNIPWSITLTELRSLVSHVNMPSPDEHAQNVHVIINKSTGKTMADAYIEVLSEQDVQKAVNSYKHPPIKGRKVFIVPSSQDQMLADLFPEWPGQFVHGVPVLDNKEPPTSIVDDDEATAPPPPPLIQRQEFESLLQICRNFKVHFSRKCGERPFENFISLLVKFPWDQPQIITTLQRDHLYEYYKLATMILKNHLSKPYVNLDRTLMTRMVRAAVQCPGLTIPQKKGVLLAGGATCPPNLEYLLVPPPTEDAEDQQESLI</sequence>
<protein>
    <recommendedName>
        <fullName evidence="3">RRM domain-containing protein</fullName>
    </recommendedName>
</protein>
<dbReference type="AlphaFoldDB" id="A0A1X2HSI4"/>